<organism evidence="1 2">
    <name type="scientific">Legionella geestiana</name>
    <dbReference type="NCBI Taxonomy" id="45065"/>
    <lineage>
        <taxon>Bacteria</taxon>
        <taxon>Pseudomonadati</taxon>
        <taxon>Pseudomonadota</taxon>
        <taxon>Gammaproteobacteria</taxon>
        <taxon>Legionellales</taxon>
        <taxon>Legionellaceae</taxon>
        <taxon>Legionella</taxon>
    </lineage>
</organism>
<gene>
    <name evidence="1" type="ORF">Lgee_1537</name>
</gene>
<name>A0A0W0TSH6_9GAMM</name>
<sequence length="472" mass="52417">MPDYKVPGTLLKSALKLEATYRHIAGRYIPPSYEALRSFVLGNDEGGGLRWIYEERAKKAQKAAVARSYLKSLWSSVSKDDDVYLNPDRLDQIAFIEQVARNLSPPSAVSGAELKSAHLILQGALFDRLYRLRFDQIIKCSRPENSLLYVIIKEGLGVGVPGTQRNNEIDFLSLETALSAFLEHTMRQSYPYHEKKTENIHEIVDYIRDIRHEVDNRGYPLSSIAPYEYYWEKGLKPWRELYVQFEYVRFIETTGVYVAREISDFEDVVKSFLDALDASADEKGATSQESRRACFERLDTSARMKALLSQSCAGVPAVLNYERSQRASVEAQLKGFGMSILVHALGGACLLAFASIKAIPENFQLRGVIGSALGIKPGFEPFDKDAASALTRDTMIDNFIALLEALPDGAGIRCEPFGAGKDAILGAARDFKVHQYDYQLQVIAQPLPYSPASCSSSSSTGSSSSAPAPSWF</sequence>
<dbReference type="RefSeq" id="WP_028386897.1">
    <property type="nucleotide sequence ID" value="NZ_CAAAHN010000006.1"/>
</dbReference>
<evidence type="ECO:0000313" key="2">
    <source>
        <dbReference type="Proteomes" id="UP000054785"/>
    </source>
</evidence>
<proteinExistence type="predicted"/>
<dbReference type="EMBL" id="LNYC01000063">
    <property type="protein sequence ID" value="KTC98460.1"/>
    <property type="molecule type" value="Genomic_DNA"/>
</dbReference>
<keyword evidence="2" id="KW-1185">Reference proteome</keyword>
<reference evidence="1 2" key="1">
    <citation type="submission" date="2015-11" db="EMBL/GenBank/DDBJ databases">
        <title>Genomic analysis of 38 Legionella species identifies large and diverse effector repertoires.</title>
        <authorList>
            <person name="Burstein D."/>
            <person name="Amaro F."/>
            <person name="Zusman T."/>
            <person name="Lifshitz Z."/>
            <person name="Cohen O."/>
            <person name="Gilbert J.A."/>
            <person name="Pupko T."/>
            <person name="Shuman H.A."/>
            <person name="Segal G."/>
        </authorList>
    </citation>
    <scope>NUCLEOTIDE SEQUENCE [LARGE SCALE GENOMIC DNA]</scope>
    <source>
        <strain evidence="1 2">ATCC 49504</strain>
    </source>
</reference>
<dbReference type="Proteomes" id="UP000054785">
    <property type="component" value="Unassembled WGS sequence"/>
</dbReference>
<dbReference type="AlphaFoldDB" id="A0A0W0TSH6"/>
<dbReference type="PATRIC" id="fig|45065.4.peg.1667"/>
<comment type="caution">
    <text evidence="1">The sequence shown here is derived from an EMBL/GenBank/DDBJ whole genome shotgun (WGS) entry which is preliminary data.</text>
</comment>
<accession>A0A0W0TSH6</accession>
<evidence type="ECO:0000313" key="1">
    <source>
        <dbReference type="EMBL" id="KTC98460.1"/>
    </source>
</evidence>
<protein>
    <submittedName>
        <fullName evidence="1">Uncharacterized protein</fullName>
    </submittedName>
</protein>
<dbReference type="STRING" id="45065.Lgee_1537"/>